<feature type="compositionally biased region" description="Basic residues" evidence="1">
    <location>
        <begin position="172"/>
        <end position="183"/>
    </location>
</feature>
<feature type="region of interest" description="Disordered" evidence="1">
    <location>
        <begin position="34"/>
        <end position="59"/>
    </location>
</feature>
<comment type="caution">
    <text evidence="2">The sequence shown here is derived from an EMBL/GenBank/DDBJ whole genome shotgun (WGS) entry which is preliminary data.</text>
</comment>
<dbReference type="RefSeq" id="XP_056788669.1">
    <property type="nucleotide sequence ID" value="XM_056935745.1"/>
</dbReference>
<feature type="compositionally biased region" description="Basic and acidic residues" evidence="1">
    <location>
        <begin position="36"/>
        <end position="59"/>
    </location>
</feature>
<dbReference type="AlphaFoldDB" id="A0A9W9X2H8"/>
<reference evidence="2" key="2">
    <citation type="journal article" date="2023" name="IMA Fungus">
        <title>Comparative genomic study of the Penicillium genus elucidates a diverse pangenome and 15 lateral gene transfer events.</title>
        <authorList>
            <person name="Petersen C."/>
            <person name="Sorensen T."/>
            <person name="Nielsen M.R."/>
            <person name="Sondergaard T.E."/>
            <person name="Sorensen J.L."/>
            <person name="Fitzpatrick D.A."/>
            <person name="Frisvad J.C."/>
            <person name="Nielsen K.L."/>
        </authorList>
    </citation>
    <scope>NUCLEOTIDE SEQUENCE</scope>
    <source>
        <strain evidence="2">IBT 30728</strain>
    </source>
</reference>
<dbReference type="Proteomes" id="UP001148312">
    <property type="component" value="Unassembled WGS sequence"/>
</dbReference>
<name>A0A9W9X2H8_9EURO</name>
<proteinExistence type="predicted"/>
<accession>A0A9W9X2H8</accession>
<evidence type="ECO:0000256" key="1">
    <source>
        <dbReference type="SAM" id="MobiDB-lite"/>
    </source>
</evidence>
<sequence>MSRLYPAFEAQNMFPAEHILPIHLGLVHSSGRTAVHGHDSLRGGSERRDEESESTEKEDLVLQIDRTTTDPSAEHVQNIWRQHQGSHPGVGRTNYCESNERHKTLEWENEQVYIWNKGTSFWIHGLIPDSPNGRRSSRIHRLKSEGDENMHSSGAHHMRICDGRLSQSLRGQHGRPRIGRLGR</sequence>
<gene>
    <name evidence="2" type="ORF">N7539_006143</name>
</gene>
<dbReference type="EMBL" id="JAPWDQ010000008">
    <property type="protein sequence ID" value="KAJ5482697.1"/>
    <property type="molecule type" value="Genomic_DNA"/>
</dbReference>
<dbReference type="GeneID" id="81625994"/>
<organism evidence="2 3">
    <name type="scientific">Penicillium diatomitis</name>
    <dbReference type="NCBI Taxonomy" id="2819901"/>
    <lineage>
        <taxon>Eukaryota</taxon>
        <taxon>Fungi</taxon>
        <taxon>Dikarya</taxon>
        <taxon>Ascomycota</taxon>
        <taxon>Pezizomycotina</taxon>
        <taxon>Eurotiomycetes</taxon>
        <taxon>Eurotiomycetidae</taxon>
        <taxon>Eurotiales</taxon>
        <taxon>Aspergillaceae</taxon>
        <taxon>Penicillium</taxon>
    </lineage>
</organism>
<evidence type="ECO:0000313" key="2">
    <source>
        <dbReference type="EMBL" id="KAJ5482697.1"/>
    </source>
</evidence>
<reference evidence="2" key="1">
    <citation type="submission" date="2022-12" db="EMBL/GenBank/DDBJ databases">
        <authorList>
            <person name="Petersen C."/>
        </authorList>
    </citation>
    <scope>NUCLEOTIDE SEQUENCE</scope>
    <source>
        <strain evidence="2">IBT 30728</strain>
    </source>
</reference>
<evidence type="ECO:0000313" key="3">
    <source>
        <dbReference type="Proteomes" id="UP001148312"/>
    </source>
</evidence>
<keyword evidence="3" id="KW-1185">Reference proteome</keyword>
<protein>
    <submittedName>
        <fullName evidence="2">Uncharacterized protein</fullName>
    </submittedName>
</protein>
<feature type="region of interest" description="Disordered" evidence="1">
    <location>
        <begin position="164"/>
        <end position="183"/>
    </location>
</feature>